<comment type="caution">
    <text evidence="1">The sequence shown here is derived from an EMBL/GenBank/DDBJ whole genome shotgun (WGS) entry which is preliminary data.</text>
</comment>
<evidence type="ECO:0000313" key="2">
    <source>
        <dbReference type="Proteomes" id="UP001054837"/>
    </source>
</evidence>
<protein>
    <submittedName>
        <fullName evidence="1">Uncharacterized protein</fullName>
    </submittedName>
</protein>
<gene>
    <name evidence="1" type="ORF">CDAR_62771</name>
</gene>
<name>A0AAV4UF44_9ARAC</name>
<dbReference type="AlphaFoldDB" id="A0AAV4UF44"/>
<organism evidence="1 2">
    <name type="scientific">Caerostris darwini</name>
    <dbReference type="NCBI Taxonomy" id="1538125"/>
    <lineage>
        <taxon>Eukaryota</taxon>
        <taxon>Metazoa</taxon>
        <taxon>Ecdysozoa</taxon>
        <taxon>Arthropoda</taxon>
        <taxon>Chelicerata</taxon>
        <taxon>Arachnida</taxon>
        <taxon>Araneae</taxon>
        <taxon>Araneomorphae</taxon>
        <taxon>Entelegynae</taxon>
        <taxon>Araneoidea</taxon>
        <taxon>Araneidae</taxon>
        <taxon>Caerostris</taxon>
    </lineage>
</organism>
<keyword evidence="2" id="KW-1185">Reference proteome</keyword>
<proteinExistence type="predicted"/>
<dbReference type="Proteomes" id="UP001054837">
    <property type="component" value="Unassembled WGS sequence"/>
</dbReference>
<dbReference type="EMBL" id="BPLQ01011198">
    <property type="protein sequence ID" value="GIY56440.1"/>
    <property type="molecule type" value="Genomic_DNA"/>
</dbReference>
<evidence type="ECO:0000313" key="1">
    <source>
        <dbReference type="EMBL" id="GIY56440.1"/>
    </source>
</evidence>
<reference evidence="1 2" key="1">
    <citation type="submission" date="2021-06" db="EMBL/GenBank/DDBJ databases">
        <title>Caerostris darwini draft genome.</title>
        <authorList>
            <person name="Kono N."/>
            <person name="Arakawa K."/>
        </authorList>
    </citation>
    <scope>NUCLEOTIDE SEQUENCE [LARGE SCALE GENOMIC DNA]</scope>
</reference>
<accession>A0AAV4UF44</accession>
<sequence>MTDRPAGPTSSTPQKKWLQKDKILHVAQILSLLPVAQSLASAEGRSRVNTGGDSMAITARDLYAQQVAIDGHFPFPRSAAPPLCQGGHSISSFLLCRRQTDH</sequence>